<dbReference type="InterPro" id="IPR035421">
    <property type="entry name" value="Terminase_6C"/>
</dbReference>
<feature type="domain" description="Terminase large subunit gp17-like C-terminal" evidence="2">
    <location>
        <begin position="320"/>
        <end position="464"/>
    </location>
</feature>
<gene>
    <name evidence="3" type="ordered locus">SCATT_05720</name>
</gene>
<accession>F8JT08</accession>
<dbReference type="Pfam" id="PF17289">
    <property type="entry name" value="Terminase_6C"/>
    <property type="match status" value="1"/>
</dbReference>
<dbReference type="KEGG" id="scy:SCATT_05720"/>
<evidence type="ECO:0000313" key="3">
    <source>
        <dbReference type="EMBL" id="AEW92943.1"/>
    </source>
</evidence>
<dbReference type="eggNOG" id="COG5362">
    <property type="taxonomic scope" value="Bacteria"/>
</dbReference>
<dbReference type="Proteomes" id="UP000007842">
    <property type="component" value="Chromosome"/>
</dbReference>
<dbReference type="Pfam" id="PF03237">
    <property type="entry name" value="Terminase_6N"/>
    <property type="match status" value="1"/>
</dbReference>
<proteinExistence type="predicted"/>
<keyword evidence="4" id="KW-1185">Reference proteome</keyword>
<accession>G8WRC6</accession>
<name>F8JT08_STREN</name>
<dbReference type="OrthoDB" id="4519042at2"/>
<dbReference type="KEGG" id="sct:SCAT_0566"/>
<evidence type="ECO:0000256" key="1">
    <source>
        <dbReference type="ARBA" id="ARBA00022612"/>
    </source>
</evidence>
<dbReference type="EMBL" id="CP003219">
    <property type="protein sequence ID" value="AEW92943.1"/>
    <property type="molecule type" value="Genomic_DNA"/>
</dbReference>
<dbReference type="PATRIC" id="fig|1003195.11.peg.2184"/>
<dbReference type="AlphaFoldDB" id="F8JT08"/>
<dbReference type="HOGENOM" id="CLU_028165_1_0_11"/>
<evidence type="ECO:0000259" key="2">
    <source>
        <dbReference type="Pfam" id="PF17289"/>
    </source>
</evidence>
<protein>
    <submittedName>
        <fullName evidence="3">Terminase large subunit, putative</fullName>
    </submittedName>
</protein>
<dbReference type="InterPro" id="IPR006517">
    <property type="entry name" value="Phage_terminase_lsu-like_C"/>
</dbReference>
<sequence length="486" mass="53944">MSDLNALVRAADRLEGRNAAADRYPAPHHLAKALDPRIVATPALELLDANLMDVAAGRCRRLIWTMPPQEGKSQRVSRAFPAWMLSRNPDLRVAIASYEQRTAMRWGRAIRNDIRSHPDALGLYIRGDTSSAQEWQLRDHIGGVYSVGVAGALTSRPVDVLIIDDPIKDRAQAESAVFRERVWDFWTDTARTRLAPEAVVIVVLTRWHEDDLAGRLLAQDTRGDWRHINIPAQAESDDDPLGRAPGEYLLSARGRTIKDWEDTKQDVGARTWNALYQGRPAPAEGGLFKRAHWQWYTALRAERRPDGTWWVPAAHQVIQSWDMTFKDSAKADFVVGQVWAKIGAQVFLLDQVRDRLDFPAACRAVEALSAKWPQSHAKLVEDKANGPAIVAQLRATVPGLIPVNPAGSKYARASAVAPFVEAGNVHLPAPDLAPWIAEYVEETASFPNAPHDDQVDATSQALLYLLGSQNGAAQAMDWLRDYRPGT</sequence>
<dbReference type="NCBIfam" id="TIGR01630">
    <property type="entry name" value="psiM2_ORF9"/>
    <property type="match status" value="1"/>
</dbReference>
<dbReference type="eggNOG" id="COG5410">
    <property type="taxonomic scope" value="Bacteria"/>
</dbReference>
<reference evidence="4" key="1">
    <citation type="submission" date="2011-12" db="EMBL/GenBank/DDBJ databases">
        <title>Complete genome sequence of Streptomyces cattleya strain DSM 46488.</title>
        <authorList>
            <person name="Ou H.-Y."/>
            <person name="Li P."/>
            <person name="Zhao C."/>
            <person name="O'Hagan D."/>
            <person name="Deng Z."/>
        </authorList>
    </citation>
    <scope>NUCLEOTIDE SEQUENCE [LARGE SCALE GENOMIC DNA]</scope>
    <source>
        <strain evidence="4">ATCC 35852 / DSM 46488 / JCM 4925 / NBRC 14057 / NRRL 8057</strain>
    </source>
</reference>
<organism evidence="3 4">
    <name type="scientific">Streptantibioticus cattleyicolor (strain ATCC 35852 / DSM 46488 / JCM 4925 / NBRC 14057 / NRRL 8057)</name>
    <name type="common">Streptomyces cattleya</name>
    <dbReference type="NCBI Taxonomy" id="1003195"/>
    <lineage>
        <taxon>Bacteria</taxon>
        <taxon>Bacillati</taxon>
        <taxon>Actinomycetota</taxon>
        <taxon>Actinomycetes</taxon>
        <taxon>Kitasatosporales</taxon>
        <taxon>Streptomycetaceae</taxon>
        <taxon>Streptantibioticus</taxon>
    </lineage>
</organism>
<dbReference type="RefSeq" id="WP_014141342.1">
    <property type="nucleotide sequence ID" value="NC_016111.1"/>
</dbReference>
<dbReference type="STRING" id="1003195.SCATT_05720"/>
<keyword evidence="1" id="KW-1188">Viral release from host cell</keyword>
<evidence type="ECO:0000313" key="4">
    <source>
        <dbReference type="Proteomes" id="UP000007842"/>
    </source>
</evidence>